<dbReference type="InterPro" id="IPR012902">
    <property type="entry name" value="N_methyl_site"/>
</dbReference>
<accession>A0ABR6ZVF7</accession>
<dbReference type="Pfam" id="PF00114">
    <property type="entry name" value="Pilin"/>
    <property type="match status" value="1"/>
</dbReference>
<keyword evidence="6" id="KW-1185">Reference proteome</keyword>
<comment type="caution">
    <text evidence="5">The sequence shown here is derived from an EMBL/GenBank/DDBJ whole genome shotgun (WGS) entry which is preliminary data.</text>
</comment>
<name>A0ABR6ZVF7_9BURK</name>
<keyword evidence="4" id="KW-0812">Transmembrane</keyword>
<dbReference type="InterPro" id="IPR045584">
    <property type="entry name" value="Pilin-like"/>
</dbReference>
<evidence type="ECO:0000256" key="4">
    <source>
        <dbReference type="SAM" id="Phobius"/>
    </source>
</evidence>
<feature type="transmembrane region" description="Helical" evidence="4">
    <location>
        <begin position="7"/>
        <end position="31"/>
    </location>
</feature>
<evidence type="ECO:0000313" key="6">
    <source>
        <dbReference type="Proteomes" id="UP000650424"/>
    </source>
</evidence>
<evidence type="ECO:0000256" key="1">
    <source>
        <dbReference type="ARBA" id="ARBA00005233"/>
    </source>
</evidence>
<dbReference type="NCBIfam" id="TIGR02532">
    <property type="entry name" value="IV_pilin_GFxxxE"/>
    <property type="match status" value="1"/>
</dbReference>
<sequence length="146" mass="14852">MKTMQKGFTLIELMIVVAIIGILAAVAIPAYQDYTVKSKVSEVGNLIAPALAQAGILCSGANLSTAADNATMGIPTDVSIAGKYVKKIGVNTAATSTSIVITATMDTIPELGTAANGTVTYTGICGVGSLRWTVSGTVPSKYLPKA</sequence>
<evidence type="ECO:0000256" key="3">
    <source>
        <dbReference type="RuleBase" id="RU000389"/>
    </source>
</evidence>
<organism evidence="5 6">
    <name type="scientific">Undibacterium hunanense</name>
    <dbReference type="NCBI Taxonomy" id="2762292"/>
    <lineage>
        <taxon>Bacteria</taxon>
        <taxon>Pseudomonadati</taxon>
        <taxon>Pseudomonadota</taxon>
        <taxon>Betaproteobacteria</taxon>
        <taxon>Burkholderiales</taxon>
        <taxon>Oxalobacteraceae</taxon>
        <taxon>Undibacterium</taxon>
    </lineage>
</organism>
<dbReference type="InterPro" id="IPR001082">
    <property type="entry name" value="Pilin"/>
</dbReference>
<comment type="similarity">
    <text evidence="1 3">Belongs to the N-Me-Phe pilin family.</text>
</comment>
<evidence type="ECO:0000256" key="2">
    <source>
        <dbReference type="ARBA" id="ARBA00022481"/>
    </source>
</evidence>
<dbReference type="Proteomes" id="UP000650424">
    <property type="component" value="Unassembled WGS sequence"/>
</dbReference>
<reference evidence="5 6" key="1">
    <citation type="submission" date="2020-08" db="EMBL/GenBank/DDBJ databases">
        <title>Novel species isolated from subtropical streams in China.</title>
        <authorList>
            <person name="Lu H."/>
        </authorList>
    </citation>
    <scope>NUCLEOTIDE SEQUENCE [LARGE SCALE GENOMIC DNA]</scope>
    <source>
        <strain evidence="5 6">CY18W</strain>
    </source>
</reference>
<dbReference type="Gene3D" id="3.30.700.10">
    <property type="entry name" value="Glycoprotein, Type 4 Pilin"/>
    <property type="match status" value="1"/>
</dbReference>
<dbReference type="EMBL" id="JACOGF010000012">
    <property type="protein sequence ID" value="MBC3919857.1"/>
    <property type="molecule type" value="Genomic_DNA"/>
</dbReference>
<keyword evidence="3" id="KW-0281">Fimbrium</keyword>
<keyword evidence="4" id="KW-0472">Membrane</keyword>
<dbReference type="SUPFAM" id="SSF54523">
    <property type="entry name" value="Pili subunits"/>
    <property type="match status" value="1"/>
</dbReference>
<protein>
    <submittedName>
        <fullName evidence="5">Prepilin-type N-terminal cleavage/methylation domain-containing protein</fullName>
    </submittedName>
</protein>
<keyword evidence="2" id="KW-0488">Methylation</keyword>
<dbReference type="Pfam" id="PF07963">
    <property type="entry name" value="N_methyl"/>
    <property type="match status" value="1"/>
</dbReference>
<evidence type="ECO:0000313" key="5">
    <source>
        <dbReference type="EMBL" id="MBC3919857.1"/>
    </source>
</evidence>
<dbReference type="PANTHER" id="PTHR30093:SF34">
    <property type="entry name" value="PREPILIN PEPTIDASE-DEPENDENT PROTEIN D"/>
    <property type="match status" value="1"/>
</dbReference>
<keyword evidence="4" id="KW-1133">Transmembrane helix</keyword>
<proteinExistence type="inferred from homology"/>
<dbReference type="PANTHER" id="PTHR30093">
    <property type="entry name" value="GENERAL SECRETION PATHWAY PROTEIN G"/>
    <property type="match status" value="1"/>
</dbReference>
<gene>
    <name evidence="5" type="ORF">H8L32_20475</name>
</gene>
<dbReference type="PROSITE" id="PS00409">
    <property type="entry name" value="PROKAR_NTER_METHYL"/>
    <property type="match status" value="1"/>
</dbReference>